<feature type="transmembrane region" description="Helical" evidence="1">
    <location>
        <begin position="263"/>
        <end position="281"/>
    </location>
</feature>
<accession>A0A951PR65</accession>
<evidence type="ECO:0000313" key="3">
    <source>
        <dbReference type="Proteomes" id="UP000753908"/>
    </source>
</evidence>
<dbReference type="InterPro" id="IPR007354">
    <property type="entry name" value="CruF-like"/>
</dbReference>
<feature type="transmembrane region" description="Helical" evidence="1">
    <location>
        <begin position="117"/>
        <end position="144"/>
    </location>
</feature>
<evidence type="ECO:0000313" key="2">
    <source>
        <dbReference type="EMBL" id="MBW4548208.1"/>
    </source>
</evidence>
<keyword evidence="1" id="KW-0812">Transmembrane</keyword>
<reference evidence="2" key="1">
    <citation type="submission" date="2021-05" db="EMBL/GenBank/DDBJ databases">
        <authorList>
            <person name="Pietrasiak N."/>
            <person name="Ward R."/>
            <person name="Stajich J.E."/>
            <person name="Kurbessoian T."/>
        </authorList>
    </citation>
    <scope>NUCLEOTIDE SEQUENCE</scope>
    <source>
        <strain evidence="2">CPER-KK1</strain>
    </source>
</reference>
<protein>
    <submittedName>
        <fullName evidence="2">Carotenoid biosynthesis protein</fullName>
    </submittedName>
</protein>
<dbReference type="Pfam" id="PF04240">
    <property type="entry name" value="Caroten_synth"/>
    <property type="match status" value="1"/>
</dbReference>
<dbReference type="PANTHER" id="PTHR39419">
    <property type="entry name" value="SLL0814 PROTEIN"/>
    <property type="match status" value="1"/>
</dbReference>
<feature type="transmembrane region" description="Helical" evidence="1">
    <location>
        <begin position="12"/>
        <end position="31"/>
    </location>
</feature>
<dbReference type="EMBL" id="JAHHIF010000056">
    <property type="protein sequence ID" value="MBW4548208.1"/>
    <property type="molecule type" value="Genomic_DNA"/>
</dbReference>
<comment type="caution">
    <text evidence="2">The sequence shown here is derived from an EMBL/GenBank/DDBJ whole genome shotgun (WGS) entry which is preliminary data.</text>
</comment>
<feature type="transmembrane region" description="Helical" evidence="1">
    <location>
        <begin position="205"/>
        <end position="223"/>
    </location>
</feature>
<dbReference type="PANTHER" id="PTHR39419:SF1">
    <property type="entry name" value="SLL0814 PROTEIN"/>
    <property type="match status" value="1"/>
</dbReference>
<evidence type="ECO:0000256" key="1">
    <source>
        <dbReference type="SAM" id="Phobius"/>
    </source>
</evidence>
<proteinExistence type="predicted"/>
<dbReference type="Proteomes" id="UP000753908">
    <property type="component" value="Unassembled WGS sequence"/>
</dbReference>
<dbReference type="InterPro" id="IPR054684">
    <property type="entry name" value="CruF-like_cyanobact"/>
</dbReference>
<reference evidence="2" key="2">
    <citation type="journal article" date="2022" name="Microbiol. Resour. Announc.">
        <title>Metagenome Sequencing to Explore Phylogenomics of Terrestrial Cyanobacteria.</title>
        <authorList>
            <person name="Ward R.D."/>
            <person name="Stajich J.E."/>
            <person name="Johansen J.R."/>
            <person name="Huntemann M."/>
            <person name="Clum A."/>
            <person name="Foster B."/>
            <person name="Foster B."/>
            <person name="Roux S."/>
            <person name="Palaniappan K."/>
            <person name="Varghese N."/>
            <person name="Mukherjee S."/>
            <person name="Reddy T.B.K."/>
            <person name="Daum C."/>
            <person name="Copeland A."/>
            <person name="Chen I.A."/>
            <person name="Ivanova N.N."/>
            <person name="Kyrpides N.C."/>
            <person name="Shapiro N."/>
            <person name="Eloe-Fadrosh E.A."/>
            <person name="Pietrasiak N."/>
        </authorList>
    </citation>
    <scope>NUCLEOTIDE SEQUENCE</scope>
    <source>
        <strain evidence="2">CPER-KK1</strain>
    </source>
</reference>
<sequence length="316" mass="34200">MKQLVNLERSFLVGHIFAMVFGLAGLLLVIPHPELLADLGPFGQKVFAWSMSGGGVVNIILGTVAVAIYAYRTLGLWQWLTFMIPAVFLSLGSELLGTSTGFPFGEYGYLSGLGYKVAGLVPFTVPLSWFYMGFVCYLLALSAINAKVKTGNPISFLRPILSVALGAILLTSWDFALDPAMSQTAYPFWHFGEVGSFFGTPYRNFAGWIATGGLFMGVAALFWNKKPIVLSRQQLIFPLVVYISNIAFSAVLTLFGVGLWVPIGLSVLLGILPAVILWWMASSAPTSMPPDQGENTRLTEIPTTQVPVASMGVMPK</sequence>
<keyword evidence="1" id="KW-0472">Membrane</keyword>
<name>A0A951PR65_9CYAN</name>
<organism evidence="2 3">
    <name type="scientific">Symplocastrum torsivum CPER-KK1</name>
    <dbReference type="NCBI Taxonomy" id="450513"/>
    <lineage>
        <taxon>Bacteria</taxon>
        <taxon>Bacillati</taxon>
        <taxon>Cyanobacteriota</taxon>
        <taxon>Cyanophyceae</taxon>
        <taxon>Oscillatoriophycideae</taxon>
        <taxon>Oscillatoriales</taxon>
        <taxon>Microcoleaceae</taxon>
        <taxon>Symplocastrum</taxon>
    </lineage>
</organism>
<dbReference type="AlphaFoldDB" id="A0A951PR65"/>
<feature type="transmembrane region" description="Helical" evidence="1">
    <location>
        <begin position="76"/>
        <end position="97"/>
    </location>
</feature>
<gene>
    <name evidence="2" type="ORF">KME25_27760</name>
</gene>
<feature type="transmembrane region" description="Helical" evidence="1">
    <location>
        <begin position="46"/>
        <end position="69"/>
    </location>
</feature>
<keyword evidence="1" id="KW-1133">Transmembrane helix</keyword>
<feature type="transmembrane region" description="Helical" evidence="1">
    <location>
        <begin position="156"/>
        <end position="176"/>
    </location>
</feature>
<dbReference type="NCBIfam" id="NF045693">
    <property type="entry name" value="GCarotHydoxCruF"/>
    <property type="match status" value="1"/>
</dbReference>
<feature type="transmembrane region" description="Helical" evidence="1">
    <location>
        <begin position="235"/>
        <end position="257"/>
    </location>
</feature>